<name>A0A0W8FP33_9ZZZZ</name>
<gene>
    <name evidence="1" type="ORF">ASZ90_007721</name>
</gene>
<proteinExistence type="predicted"/>
<reference evidence="1" key="1">
    <citation type="journal article" date="2015" name="Proc. Natl. Acad. Sci. U.S.A.">
        <title>Networks of energetic and metabolic interactions define dynamics in microbial communities.</title>
        <authorList>
            <person name="Embree M."/>
            <person name="Liu J.K."/>
            <person name="Al-Bassam M.M."/>
            <person name="Zengler K."/>
        </authorList>
    </citation>
    <scope>NUCLEOTIDE SEQUENCE</scope>
</reference>
<dbReference type="AlphaFoldDB" id="A0A0W8FP33"/>
<protein>
    <recommendedName>
        <fullName evidence="2">ABC-type transport auxiliary lipoprotein component domain-containing protein</fullName>
    </recommendedName>
</protein>
<accession>A0A0W8FP33</accession>
<comment type="caution">
    <text evidence="1">The sequence shown here is derived from an EMBL/GenBank/DDBJ whole genome shotgun (WGS) entry which is preliminary data.</text>
</comment>
<evidence type="ECO:0000313" key="1">
    <source>
        <dbReference type="EMBL" id="KUG22498.1"/>
    </source>
</evidence>
<sequence>MKKIAGSRKILVLTVIILLWGVTLFFMEGCARIPLSYLPGSVGKISGSVSISNFKYVPAETGKVKPYQIRNTSLGSLKFDRNIDTFFRDAVFAELESAGTKLDDKNQLLSGKIEDFLIDELNVGADWTLIVNYSVKNLQTGDTLYKSTKITKRNVSKLVNISSVVNEMIKLNIEELLQDEKFIKAIN</sequence>
<evidence type="ECO:0008006" key="2">
    <source>
        <dbReference type="Google" id="ProtNLM"/>
    </source>
</evidence>
<dbReference type="EMBL" id="LNQE01000962">
    <property type="protein sequence ID" value="KUG22498.1"/>
    <property type="molecule type" value="Genomic_DNA"/>
</dbReference>
<organism evidence="1">
    <name type="scientific">hydrocarbon metagenome</name>
    <dbReference type="NCBI Taxonomy" id="938273"/>
    <lineage>
        <taxon>unclassified sequences</taxon>
        <taxon>metagenomes</taxon>
        <taxon>ecological metagenomes</taxon>
    </lineage>
</organism>